<comment type="caution">
    <text evidence="2">The sequence shown here is derived from an EMBL/GenBank/DDBJ whole genome shotgun (WGS) entry which is preliminary data.</text>
</comment>
<dbReference type="Pfam" id="PF20096">
    <property type="entry name" value="DUF6486"/>
    <property type="match status" value="1"/>
</dbReference>
<keyword evidence="1" id="KW-0472">Membrane</keyword>
<dbReference type="Proteomes" id="UP001200470">
    <property type="component" value="Unassembled WGS sequence"/>
</dbReference>
<reference evidence="2 3" key="1">
    <citation type="submission" date="2020-12" db="EMBL/GenBank/DDBJ databases">
        <title>Whole genome sequences of gut porcine anaerobes.</title>
        <authorList>
            <person name="Kubasova T."/>
            <person name="Jahodarova E."/>
            <person name="Rychlik I."/>
        </authorList>
    </citation>
    <scope>NUCLEOTIDE SEQUENCE [LARGE SCALE GENOMIC DNA]</scope>
    <source>
        <strain evidence="2 3">An925</strain>
    </source>
</reference>
<keyword evidence="1" id="KW-1133">Transmembrane helix</keyword>
<gene>
    <name evidence="2" type="ORF">I6E12_01075</name>
</gene>
<sequence>MKKNWQTIIKAIIAVLSALLGALGTSAMYNG</sequence>
<organism evidence="2 3">
    <name type="scientific">Xylanibacter brevis</name>
    <dbReference type="NCBI Taxonomy" id="83231"/>
    <lineage>
        <taxon>Bacteria</taxon>
        <taxon>Pseudomonadati</taxon>
        <taxon>Bacteroidota</taxon>
        <taxon>Bacteroidia</taxon>
        <taxon>Bacteroidales</taxon>
        <taxon>Prevotellaceae</taxon>
        <taxon>Xylanibacter</taxon>
    </lineage>
</organism>
<proteinExistence type="predicted"/>
<keyword evidence="1" id="KW-0812">Transmembrane</keyword>
<dbReference type="NCBIfam" id="NF033879">
    <property type="entry name" value="smalltalk"/>
    <property type="match status" value="1"/>
</dbReference>
<evidence type="ECO:0000313" key="3">
    <source>
        <dbReference type="Proteomes" id="UP001200470"/>
    </source>
</evidence>
<evidence type="ECO:0000256" key="1">
    <source>
        <dbReference type="SAM" id="Phobius"/>
    </source>
</evidence>
<feature type="transmembrane region" description="Helical" evidence="1">
    <location>
        <begin position="7"/>
        <end position="29"/>
    </location>
</feature>
<name>A0ABS9CC61_9BACT</name>
<accession>A0ABS9CC61</accession>
<evidence type="ECO:0000313" key="2">
    <source>
        <dbReference type="EMBL" id="MCF2562710.1"/>
    </source>
</evidence>
<protein>
    <submittedName>
        <fullName evidence="2">Smalltalk protein</fullName>
    </submittedName>
</protein>
<dbReference type="RefSeq" id="WP_158214843.1">
    <property type="nucleotide sequence ID" value="NZ_JADYTN010000002.1"/>
</dbReference>
<dbReference type="EMBL" id="JADYTN010000002">
    <property type="protein sequence ID" value="MCF2562710.1"/>
    <property type="molecule type" value="Genomic_DNA"/>
</dbReference>
<dbReference type="InterPro" id="IPR045505">
    <property type="entry name" value="DUF6486"/>
</dbReference>
<keyword evidence="3" id="KW-1185">Reference proteome</keyword>